<reference evidence="2" key="1">
    <citation type="journal article" date="2023" name="IMA Fungus">
        <title>Comparative genomic study of the Penicillium genus elucidates a diverse pangenome and 15 lateral gene transfer events.</title>
        <authorList>
            <person name="Petersen C."/>
            <person name="Sorensen T."/>
            <person name="Nielsen M.R."/>
            <person name="Sondergaard T.E."/>
            <person name="Sorensen J.L."/>
            <person name="Fitzpatrick D.A."/>
            <person name="Frisvad J.C."/>
            <person name="Nielsen K.L."/>
        </authorList>
    </citation>
    <scope>NUCLEOTIDE SEQUENCE</scope>
    <source>
        <strain evidence="2">IBT 17514</strain>
    </source>
</reference>
<name>A0AAD6HGX8_9EURO</name>
<organism evidence="2 3">
    <name type="scientific">Penicillium malachiteum</name>
    <dbReference type="NCBI Taxonomy" id="1324776"/>
    <lineage>
        <taxon>Eukaryota</taxon>
        <taxon>Fungi</taxon>
        <taxon>Dikarya</taxon>
        <taxon>Ascomycota</taxon>
        <taxon>Pezizomycotina</taxon>
        <taxon>Eurotiomycetes</taxon>
        <taxon>Eurotiomycetidae</taxon>
        <taxon>Eurotiales</taxon>
        <taxon>Aspergillaceae</taxon>
        <taxon>Penicillium</taxon>
    </lineage>
</organism>
<feature type="region of interest" description="Disordered" evidence="1">
    <location>
        <begin position="106"/>
        <end position="159"/>
    </location>
</feature>
<comment type="caution">
    <text evidence="2">The sequence shown here is derived from an EMBL/GenBank/DDBJ whole genome shotgun (WGS) entry which is preliminary data.</text>
</comment>
<dbReference type="EMBL" id="JAQJAN010000012">
    <property type="protein sequence ID" value="KAJ5716393.1"/>
    <property type="molecule type" value="Genomic_DNA"/>
</dbReference>
<feature type="compositionally biased region" description="Low complexity" evidence="1">
    <location>
        <begin position="115"/>
        <end position="130"/>
    </location>
</feature>
<protein>
    <submittedName>
        <fullName evidence="2">Uncharacterized protein</fullName>
    </submittedName>
</protein>
<dbReference type="Proteomes" id="UP001215712">
    <property type="component" value="Unassembled WGS sequence"/>
</dbReference>
<dbReference type="AlphaFoldDB" id="A0AAD6HGX8"/>
<sequence>MSNAPASPIIHWAGPREMSLLLEPFNPYRQPTISPSPEDTYTMEFFENMVVKIAESFPVEAFALQQGCSREEVVDALYAVFLANCPLNEAQADGAINAIEEWRESAAAERADFESGPGTNTPTGSSGDSTQEVSTPTGTDEGESPVGSGRTVEDPIIIE</sequence>
<reference evidence="2" key="2">
    <citation type="submission" date="2023-01" db="EMBL/GenBank/DDBJ databases">
        <authorList>
            <person name="Petersen C."/>
        </authorList>
    </citation>
    <scope>NUCLEOTIDE SEQUENCE</scope>
    <source>
        <strain evidence="2">IBT 17514</strain>
    </source>
</reference>
<proteinExistence type="predicted"/>
<gene>
    <name evidence="2" type="ORF">N7493_008304</name>
</gene>
<evidence type="ECO:0000313" key="3">
    <source>
        <dbReference type="Proteomes" id="UP001215712"/>
    </source>
</evidence>
<accession>A0AAD6HGX8</accession>
<evidence type="ECO:0000313" key="2">
    <source>
        <dbReference type="EMBL" id="KAJ5716393.1"/>
    </source>
</evidence>
<evidence type="ECO:0000256" key="1">
    <source>
        <dbReference type="SAM" id="MobiDB-lite"/>
    </source>
</evidence>
<keyword evidence="3" id="KW-1185">Reference proteome</keyword>